<evidence type="ECO:0000313" key="1">
    <source>
        <dbReference type="EMBL" id="KAJ0084615.1"/>
    </source>
</evidence>
<comment type="caution">
    <text evidence="1">The sequence shown here is derived from an EMBL/GenBank/DDBJ whole genome shotgun (WGS) entry which is preliminary data.</text>
</comment>
<dbReference type="EMBL" id="CM047907">
    <property type="protein sequence ID" value="KAJ0084615.1"/>
    <property type="molecule type" value="Genomic_DNA"/>
</dbReference>
<dbReference type="Proteomes" id="UP001164250">
    <property type="component" value="Chromosome 11"/>
</dbReference>
<proteinExistence type="predicted"/>
<organism evidence="1 2">
    <name type="scientific">Pistacia atlantica</name>
    <dbReference type="NCBI Taxonomy" id="434234"/>
    <lineage>
        <taxon>Eukaryota</taxon>
        <taxon>Viridiplantae</taxon>
        <taxon>Streptophyta</taxon>
        <taxon>Embryophyta</taxon>
        <taxon>Tracheophyta</taxon>
        <taxon>Spermatophyta</taxon>
        <taxon>Magnoliopsida</taxon>
        <taxon>eudicotyledons</taxon>
        <taxon>Gunneridae</taxon>
        <taxon>Pentapetalae</taxon>
        <taxon>rosids</taxon>
        <taxon>malvids</taxon>
        <taxon>Sapindales</taxon>
        <taxon>Anacardiaceae</taxon>
        <taxon>Pistacia</taxon>
    </lineage>
</organism>
<gene>
    <name evidence="1" type="ORF">Patl1_29357</name>
</gene>
<protein>
    <submittedName>
        <fullName evidence="1">Uncharacterized protein</fullName>
    </submittedName>
</protein>
<evidence type="ECO:0000313" key="2">
    <source>
        <dbReference type="Proteomes" id="UP001164250"/>
    </source>
</evidence>
<name>A0ACC1AEE6_9ROSI</name>
<keyword evidence="2" id="KW-1185">Reference proteome</keyword>
<sequence>MHRTVKLRTEYASVFVYGISVNVAFCGLGLDLWIARNIYIEETYEHPSILFIFNLWLTFDSSYIVNSPREESSLQDIQPDEFHVKMQDPDFLEEAQLIDVREPDEVYALVFHFDSPA</sequence>
<reference evidence="2" key="1">
    <citation type="journal article" date="2023" name="G3 (Bethesda)">
        <title>Genome assembly and association tests identify interacting loci associated with vigor, precocity, and sex in interspecific pistachio rootstocks.</title>
        <authorList>
            <person name="Palmer W."/>
            <person name="Jacygrad E."/>
            <person name="Sagayaradj S."/>
            <person name="Cavanaugh K."/>
            <person name="Han R."/>
            <person name="Bertier L."/>
            <person name="Beede B."/>
            <person name="Kafkas S."/>
            <person name="Golino D."/>
            <person name="Preece J."/>
            <person name="Michelmore R."/>
        </authorList>
    </citation>
    <scope>NUCLEOTIDE SEQUENCE [LARGE SCALE GENOMIC DNA]</scope>
</reference>
<accession>A0ACC1AEE6</accession>